<dbReference type="PANTHER" id="PTHR43685:SF2">
    <property type="entry name" value="GLYCOSYLTRANSFERASE 2-LIKE DOMAIN-CONTAINING PROTEIN"/>
    <property type="match status" value="1"/>
</dbReference>
<accession>A0A6L6GCB9</accession>
<dbReference type="EMBL" id="WLYL01000002">
    <property type="protein sequence ID" value="MTD10017.1"/>
    <property type="molecule type" value="Genomic_DNA"/>
</dbReference>
<dbReference type="SUPFAM" id="SSF53448">
    <property type="entry name" value="Nucleotide-diphospho-sugar transferases"/>
    <property type="match status" value="1"/>
</dbReference>
<protein>
    <submittedName>
        <fullName evidence="2">Glycosyltransferase</fullName>
    </submittedName>
</protein>
<dbReference type="RefSeq" id="WP_154771696.1">
    <property type="nucleotide sequence ID" value="NZ_WLYL01000002.1"/>
</dbReference>
<evidence type="ECO:0000313" key="3">
    <source>
        <dbReference type="Proteomes" id="UP000473854"/>
    </source>
</evidence>
<dbReference type="Proteomes" id="UP000473854">
    <property type="component" value="Unassembled WGS sequence"/>
</dbReference>
<evidence type="ECO:0000259" key="1">
    <source>
        <dbReference type="Pfam" id="PF00535"/>
    </source>
</evidence>
<dbReference type="Gene3D" id="3.90.550.10">
    <property type="entry name" value="Spore Coat Polysaccharide Biosynthesis Protein SpsA, Chain A"/>
    <property type="match status" value="1"/>
</dbReference>
<dbReference type="GO" id="GO:0016740">
    <property type="term" value="F:transferase activity"/>
    <property type="evidence" value="ECO:0007669"/>
    <property type="project" value="UniProtKB-KW"/>
</dbReference>
<dbReference type="InterPro" id="IPR001173">
    <property type="entry name" value="Glyco_trans_2-like"/>
</dbReference>
<dbReference type="InterPro" id="IPR050834">
    <property type="entry name" value="Glycosyltransf_2"/>
</dbReference>
<sequence length="323" mass="36286">MTNNIQQRPVPSVTIALFCYNQESYIEDALNSVLNQDYSPLSIIISDDCSKDNTVKIISTVLKNYQGPHTVVFNQNAQNLGLIKHINYVSSLVDTELLVAAAGDDISLPNRVSKIIHAYCLAPTQPTSIYSSVTKLSPEGVLSDIWEPPIKNIGHSIENCALEGCLIIGAAHAWHKSIYEVFGEITELGAYEDLVIAYRSAILGGLLYIDKPLVNYRTDVGISNLGTQNLNHIEQFTRYQKIMLPVLRQRLLDSEKISDDQTRESIEKKIERKINAIYLEESFINKSAILQLIPQAIKSQNLPLLLKLIRKKFKKLFTKDSKN</sequence>
<feature type="domain" description="Glycosyltransferase 2-like" evidence="1">
    <location>
        <begin position="15"/>
        <end position="119"/>
    </location>
</feature>
<proteinExistence type="predicted"/>
<dbReference type="PANTHER" id="PTHR43685">
    <property type="entry name" value="GLYCOSYLTRANSFERASE"/>
    <property type="match status" value="1"/>
</dbReference>
<gene>
    <name evidence="2" type="ORF">GIX10_00905</name>
</gene>
<keyword evidence="2" id="KW-0808">Transferase</keyword>
<dbReference type="Pfam" id="PF00535">
    <property type="entry name" value="Glycos_transf_2"/>
    <property type="match status" value="1"/>
</dbReference>
<dbReference type="AlphaFoldDB" id="A0A6L6GCB9"/>
<reference evidence="2 3" key="1">
    <citation type="submission" date="2019-11" db="EMBL/GenBank/DDBJ databases">
        <authorList>
            <person name="An D."/>
        </authorList>
    </citation>
    <scope>NUCLEOTIDE SEQUENCE [LARGE SCALE GENOMIC DNA]</scope>
    <source>
        <strain evidence="2 3">YIM 103518</strain>
    </source>
</reference>
<evidence type="ECO:0000313" key="2">
    <source>
        <dbReference type="EMBL" id="MTD10017.1"/>
    </source>
</evidence>
<name>A0A6L6GCB9_9GAMM</name>
<comment type="caution">
    <text evidence="2">The sequence shown here is derived from an EMBL/GenBank/DDBJ whole genome shotgun (WGS) entry which is preliminary data.</text>
</comment>
<organism evidence="2 3">
    <name type="scientific">Acinetobacter faecalis</name>
    <dbReference type="NCBI Taxonomy" id="2665161"/>
    <lineage>
        <taxon>Bacteria</taxon>
        <taxon>Pseudomonadati</taxon>
        <taxon>Pseudomonadota</taxon>
        <taxon>Gammaproteobacteria</taxon>
        <taxon>Moraxellales</taxon>
        <taxon>Moraxellaceae</taxon>
        <taxon>Acinetobacter</taxon>
    </lineage>
</organism>
<dbReference type="InterPro" id="IPR029044">
    <property type="entry name" value="Nucleotide-diphossugar_trans"/>
</dbReference>